<evidence type="ECO:0000313" key="2">
    <source>
        <dbReference type="EMBL" id="MBN2974685.1"/>
    </source>
</evidence>
<evidence type="ECO:0000256" key="1">
    <source>
        <dbReference type="SAM" id="Phobius"/>
    </source>
</evidence>
<feature type="transmembrane region" description="Helical" evidence="1">
    <location>
        <begin position="61"/>
        <end position="79"/>
    </location>
</feature>
<evidence type="ECO:0000313" key="3">
    <source>
        <dbReference type="Proteomes" id="UP001154860"/>
    </source>
</evidence>
<keyword evidence="1" id="KW-1133">Transmembrane helix</keyword>
<dbReference type="RefSeq" id="WP_205490297.1">
    <property type="nucleotide sequence ID" value="NZ_JAFHKI010000066.1"/>
</dbReference>
<keyword evidence="1" id="KW-0812">Transmembrane</keyword>
<comment type="caution">
    <text evidence="2">The sequence shown here is derived from an EMBL/GenBank/DDBJ whole genome shotgun (WGS) entry which is preliminary data.</text>
</comment>
<feature type="transmembrane region" description="Helical" evidence="1">
    <location>
        <begin position="12"/>
        <end position="29"/>
    </location>
</feature>
<dbReference type="EMBL" id="JAFHKJ010000008">
    <property type="protein sequence ID" value="MBN2974685.1"/>
    <property type="molecule type" value="Genomic_DNA"/>
</dbReference>
<accession>A0A9X0Y7S7</accession>
<protein>
    <submittedName>
        <fullName evidence="2">Uncharacterized protein</fullName>
    </submittedName>
</protein>
<reference evidence="2 3" key="2">
    <citation type="journal article" date="2023" name="Plant Pathol.">
        <title>Dismantling and reorganizing Pseudomonas marginalis sensu#lato.</title>
        <authorList>
            <person name="Sawada H."/>
            <person name="Fujikawa T."/>
            <person name="Satou M."/>
        </authorList>
    </citation>
    <scope>NUCLEOTIDE SEQUENCE [LARGE SCALE GENOMIC DNA]</scope>
    <source>
        <strain evidence="2 3">MAFF 301381</strain>
    </source>
</reference>
<proteinExistence type="predicted"/>
<name>A0A9X0Y7S7_9PSED</name>
<organism evidence="2 3">
    <name type="scientific">Pseudomonas lactucae</name>
    <dbReference type="NCBI Taxonomy" id="2813360"/>
    <lineage>
        <taxon>Bacteria</taxon>
        <taxon>Pseudomonadati</taxon>
        <taxon>Pseudomonadota</taxon>
        <taxon>Gammaproteobacteria</taxon>
        <taxon>Pseudomonadales</taxon>
        <taxon>Pseudomonadaceae</taxon>
        <taxon>Pseudomonas</taxon>
    </lineage>
</organism>
<keyword evidence="3" id="KW-1185">Reference proteome</keyword>
<keyword evidence="1" id="KW-0472">Membrane</keyword>
<gene>
    <name evidence="2" type="ORF">JWR99_01240</name>
</gene>
<dbReference type="Proteomes" id="UP001154860">
    <property type="component" value="Unassembled WGS sequence"/>
</dbReference>
<reference evidence="2 3" key="1">
    <citation type="journal article" date="2021" name="Int. J. Syst. Evol. Microbiol.">
        <title>Pseudomonas lactucae sp. nov., a pathogen causing bacterial rot of lettuce in Japan.</title>
        <authorList>
            <person name="Sawada H."/>
            <person name="Fujikawa T."/>
            <person name="Satou M."/>
        </authorList>
    </citation>
    <scope>NUCLEOTIDE SEQUENCE [LARGE SCALE GENOMIC DNA]</scope>
    <source>
        <strain evidence="2 3">MAFF 301381</strain>
    </source>
</reference>
<dbReference type="AlphaFoldDB" id="A0A9X0Y7S7"/>
<sequence length="99" mass="11541">MEQFTNSVTKRIGLVLLLVGLIILSIGLYDMGGRYLSPDRFFERWLDVIRWNKYRVKEYPAAFYGSYLVIIGIFLSVLYDKVTGRLVQWILTGEAKRDT</sequence>